<keyword evidence="4" id="KW-1185">Reference proteome</keyword>
<evidence type="ECO:0000313" key="4">
    <source>
        <dbReference type="Proteomes" id="UP001594351"/>
    </source>
</evidence>
<reference evidence="3 4" key="1">
    <citation type="submission" date="2024-09" db="EMBL/GenBank/DDBJ databases">
        <title>Laminarin stimulates single cell rates of sulfate reduction while oxygen inhibits transcriptomic activity in coastal marine sediment.</title>
        <authorList>
            <person name="Lindsay M."/>
            <person name="Orcutt B."/>
            <person name="Emerson D."/>
            <person name="Stepanauskas R."/>
            <person name="D'Angelo T."/>
        </authorList>
    </citation>
    <scope>NUCLEOTIDE SEQUENCE [LARGE SCALE GENOMIC DNA]</scope>
    <source>
        <strain evidence="3">SAG AM-311-K15</strain>
    </source>
</reference>
<evidence type="ECO:0000259" key="2">
    <source>
        <dbReference type="Pfam" id="PF25023"/>
    </source>
</evidence>
<sequence length="169" mass="19261">MPITYTYDTRGRVETISQGANRTYTLTYDSHGNLDTMTDPLSRTVSFDYDLAGRMTKQVMPDLREVNLTYDANGNIKTIQPPGRPSHEFNYTPVNLEEDYIPPDIGIGPPQTHYIYNLDRQLTQVQRPDGKNIDLFLCARERVAKTGLCPWACGHAPGWKNIWWKPDPG</sequence>
<dbReference type="InterPro" id="IPR006530">
    <property type="entry name" value="YD"/>
</dbReference>
<keyword evidence="1" id="KW-0677">Repeat</keyword>
<accession>A0ABV6YW05</accession>
<feature type="domain" description="Teneurin-like YD-shell" evidence="2">
    <location>
        <begin position="2"/>
        <end position="130"/>
    </location>
</feature>
<evidence type="ECO:0000313" key="3">
    <source>
        <dbReference type="EMBL" id="MFC1850387.1"/>
    </source>
</evidence>
<proteinExistence type="predicted"/>
<dbReference type="Pfam" id="PF25023">
    <property type="entry name" value="TEN_YD-shell"/>
    <property type="match status" value="1"/>
</dbReference>
<protein>
    <recommendedName>
        <fullName evidence="2">Teneurin-like YD-shell domain-containing protein</fullName>
    </recommendedName>
</protein>
<dbReference type="InterPro" id="IPR056823">
    <property type="entry name" value="TEN-like_YD-shell"/>
</dbReference>
<gene>
    <name evidence="3" type="ORF">ACFL27_09375</name>
</gene>
<organism evidence="3 4">
    <name type="scientific">candidate division CSSED10-310 bacterium</name>
    <dbReference type="NCBI Taxonomy" id="2855610"/>
    <lineage>
        <taxon>Bacteria</taxon>
        <taxon>Bacteria division CSSED10-310</taxon>
    </lineage>
</organism>
<comment type="caution">
    <text evidence="3">The sequence shown here is derived from an EMBL/GenBank/DDBJ whole genome shotgun (WGS) entry which is preliminary data.</text>
</comment>
<dbReference type="Gene3D" id="2.180.10.10">
    <property type="entry name" value="RHS repeat-associated core"/>
    <property type="match status" value="1"/>
</dbReference>
<dbReference type="NCBIfam" id="TIGR01643">
    <property type="entry name" value="YD_repeat_2x"/>
    <property type="match status" value="1"/>
</dbReference>
<name>A0ABV6YW05_UNCC1</name>
<dbReference type="EMBL" id="JBHPBY010000096">
    <property type="protein sequence ID" value="MFC1850387.1"/>
    <property type="molecule type" value="Genomic_DNA"/>
</dbReference>
<dbReference type="Proteomes" id="UP001594351">
    <property type="component" value="Unassembled WGS sequence"/>
</dbReference>
<evidence type="ECO:0000256" key="1">
    <source>
        <dbReference type="ARBA" id="ARBA00022737"/>
    </source>
</evidence>